<dbReference type="AlphaFoldDB" id="A0A1H9UK95"/>
<dbReference type="Gene3D" id="3.40.50.1390">
    <property type="entry name" value="Resolvase, N-terminal catalytic domain"/>
    <property type="match status" value="1"/>
</dbReference>
<organism evidence="1 2">
    <name type="scientific">Tranquillimonas rosea</name>
    <dbReference type="NCBI Taxonomy" id="641238"/>
    <lineage>
        <taxon>Bacteria</taxon>
        <taxon>Pseudomonadati</taxon>
        <taxon>Pseudomonadota</taxon>
        <taxon>Alphaproteobacteria</taxon>
        <taxon>Rhodobacterales</taxon>
        <taxon>Roseobacteraceae</taxon>
        <taxon>Tranquillimonas</taxon>
    </lineage>
</organism>
<gene>
    <name evidence="1" type="ORF">SAMN04490244_105335</name>
</gene>
<proteinExistence type="predicted"/>
<dbReference type="RefSeq" id="WP_092693397.1">
    <property type="nucleotide sequence ID" value="NZ_CBDDGO010000004.1"/>
</dbReference>
<sequence>MADQLELPGRDLDGEQFTAILERLTQISLTATLVQESTDRFSRDELLSLISQIRERAIEAMVLAGTTDEESQQMNRHMMDNMGLGGD</sequence>
<keyword evidence="2" id="KW-1185">Reference proteome</keyword>
<evidence type="ECO:0000313" key="2">
    <source>
        <dbReference type="Proteomes" id="UP000198885"/>
    </source>
</evidence>
<dbReference type="InterPro" id="IPR036162">
    <property type="entry name" value="Resolvase-like_N_sf"/>
</dbReference>
<reference evidence="1 2" key="1">
    <citation type="submission" date="2016-10" db="EMBL/GenBank/DDBJ databases">
        <authorList>
            <person name="de Groot N.N."/>
        </authorList>
    </citation>
    <scope>NUCLEOTIDE SEQUENCE [LARGE SCALE GENOMIC DNA]</scope>
    <source>
        <strain evidence="1 2">DSM 23042</strain>
    </source>
</reference>
<dbReference type="GO" id="GO:0003677">
    <property type="term" value="F:DNA binding"/>
    <property type="evidence" value="ECO:0007669"/>
    <property type="project" value="InterPro"/>
</dbReference>
<accession>A0A1H9UK95</accession>
<evidence type="ECO:0000313" key="1">
    <source>
        <dbReference type="EMBL" id="SES09708.1"/>
    </source>
</evidence>
<protein>
    <submittedName>
        <fullName evidence="1">Resolvase, N terminal domain</fullName>
    </submittedName>
</protein>
<dbReference type="STRING" id="641238.SAMN04490244_105335"/>
<dbReference type="GO" id="GO:0000150">
    <property type="term" value="F:DNA strand exchange activity"/>
    <property type="evidence" value="ECO:0007669"/>
    <property type="project" value="InterPro"/>
</dbReference>
<dbReference type="EMBL" id="FOGU01000005">
    <property type="protein sequence ID" value="SES09708.1"/>
    <property type="molecule type" value="Genomic_DNA"/>
</dbReference>
<dbReference type="Proteomes" id="UP000198885">
    <property type="component" value="Unassembled WGS sequence"/>
</dbReference>
<name>A0A1H9UK95_9RHOB</name>